<dbReference type="NCBIfam" id="TIGR01726">
    <property type="entry name" value="HEQRo_perm_3TM"/>
    <property type="match status" value="1"/>
</dbReference>
<feature type="transmembrane region" description="Helical" evidence="8">
    <location>
        <begin position="209"/>
        <end position="227"/>
    </location>
</feature>
<evidence type="ECO:0000256" key="8">
    <source>
        <dbReference type="RuleBase" id="RU363032"/>
    </source>
</evidence>
<evidence type="ECO:0000256" key="2">
    <source>
        <dbReference type="ARBA" id="ARBA00010072"/>
    </source>
</evidence>
<keyword evidence="6 8" id="KW-1133">Transmembrane helix</keyword>
<dbReference type="PANTHER" id="PTHR30614">
    <property type="entry name" value="MEMBRANE COMPONENT OF AMINO ACID ABC TRANSPORTER"/>
    <property type="match status" value="1"/>
</dbReference>
<reference evidence="11 12" key="1">
    <citation type="submission" date="2024-06" db="EMBL/GenBank/DDBJ databases">
        <title>Genomic Encyclopedia of Type Strains, Phase IV (KMG-IV): sequencing the most valuable type-strain genomes for metagenomic binning, comparative biology and taxonomic classification.</title>
        <authorList>
            <person name="Goeker M."/>
        </authorList>
    </citation>
    <scope>NUCLEOTIDE SEQUENCE [LARGE SCALE GENOMIC DNA]</scope>
    <source>
        <strain evidence="11 12">DSM 29846</strain>
    </source>
</reference>
<feature type="region of interest" description="Disordered" evidence="9">
    <location>
        <begin position="1"/>
        <end position="21"/>
    </location>
</feature>
<keyword evidence="7 8" id="KW-0472">Membrane</keyword>
<keyword evidence="5 8" id="KW-0812">Transmembrane</keyword>
<comment type="similarity">
    <text evidence="2">Belongs to the binding-protein-dependent transport system permease family. HisMQ subfamily.</text>
</comment>
<dbReference type="PROSITE" id="PS50928">
    <property type="entry name" value="ABC_TM1"/>
    <property type="match status" value="1"/>
</dbReference>
<name>A0ABV2HXD1_9HYPH</name>
<dbReference type="Proteomes" id="UP001549036">
    <property type="component" value="Unassembled WGS sequence"/>
</dbReference>
<feature type="domain" description="ABC transmembrane type-1" evidence="10">
    <location>
        <begin position="164"/>
        <end position="358"/>
    </location>
</feature>
<comment type="caution">
    <text evidence="11">The sequence shown here is derived from an EMBL/GenBank/DDBJ whole genome shotgun (WGS) entry which is preliminary data.</text>
</comment>
<keyword evidence="12" id="KW-1185">Reference proteome</keyword>
<feature type="transmembrane region" description="Helical" evidence="8">
    <location>
        <begin position="104"/>
        <end position="125"/>
    </location>
</feature>
<evidence type="ECO:0000256" key="5">
    <source>
        <dbReference type="ARBA" id="ARBA00022692"/>
    </source>
</evidence>
<gene>
    <name evidence="11" type="ORF">ABID26_004643</name>
</gene>
<evidence type="ECO:0000256" key="3">
    <source>
        <dbReference type="ARBA" id="ARBA00022448"/>
    </source>
</evidence>
<dbReference type="InterPro" id="IPR035906">
    <property type="entry name" value="MetI-like_sf"/>
</dbReference>
<dbReference type="EMBL" id="JBEPLM010000009">
    <property type="protein sequence ID" value="MET3595231.1"/>
    <property type="molecule type" value="Genomic_DNA"/>
</dbReference>
<keyword evidence="4" id="KW-1003">Cell membrane</keyword>
<feature type="transmembrane region" description="Helical" evidence="8">
    <location>
        <begin position="40"/>
        <end position="58"/>
    </location>
</feature>
<evidence type="ECO:0000256" key="1">
    <source>
        <dbReference type="ARBA" id="ARBA00004429"/>
    </source>
</evidence>
<comment type="subcellular location">
    <subcellularLocation>
        <location evidence="1">Cell inner membrane</location>
        <topology evidence="1">Multi-pass membrane protein</topology>
    </subcellularLocation>
    <subcellularLocation>
        <location evidence="8">Cell membrane</location>
        <topology evidence="8">Multi-pass membrane protein</topology>
    </subcellularLocation>
</comment>
<dbReference type="RefSeq" id="WP_354416612.1">
    <property type="nucleotide sequence ID" value="NZ_JBEPLM010000009.1"/>
</dbReference>
<dbReference type="Pfam" id="PF00528">
    <property type="entry name" value="BPD_transp_1"/>
    <property type="match status" value="1"/>
</dbReference>
<evidence type="ECO:0000259" key="10">
    <source>
        <dbReference type="PROSITE" id="PS50928"/>
    </source>
</evidence>
<feature type="transmembrane region" description="Helical" evidence="8">
    <location>
        <begin position="339"/>
        <end position="359"/>
    </location>
</feature>
<protein>
    <submittedName>
        <fullName evidence="11">General L-amino acid transport system permease protein</fullName>
    </submittedName>
</protein>
<dbReference type="InterPro" id="IPR000515">
    <property type="entry name" value="MetI-like"/>
</dbReference>
<dbReference type="SUPFAM" id="SSF161098">
    <property type="entry name" value="MetI-like"/>
    <property type="match status" value="1"/>
</dbReference>
<evidence type="ECO:0000256" key="6">
    <source>
        <dbReference type="ARBA" id="ARBA00022989"/>
    </source>
</evidence>
<feature type="transmembrane region" description="Helical" evidence="8">
    <location>
        <begin position="132"/>
        <end position="153"/>
    </location>
</feature>
<dbReference type="InterPro" id="IPR010065">
    <property type="entry name" value="AA_ABC_transptr_permease_3TM"/>
</dbReference>
<evidence type="ECO:0000256" key="9">
    <source>
        <dbReference type="SAM" id="MobiDB-lite"/>
    </source>
</evidence>
<dbReference type="InterPro" id="IPR043429">
    <property type="entry name" value="ArtM/GltK/GlnP/TcyL/YhdX-like"/>
</dbReference>
<evidence type="ECO:0000256" key="4">
    <source>
        <dbReference type="ARBA" id="ARBA00022475"/>
    </source>
</evidence>
<feature type="transmembrane region" description="Helical" evidence="8">
    <location>
        <begin position="78"/>
        <end position="98"/>
    </location>
</feature>
<accession>A0ABV2HXD1</accession>
<evidence type="ECO:0000313" key="12">
    <source>
        <dbReference type="Proteomes" id="UP001549036"/>
    </source>
</evidence>
<organism evidence="11 12">
    <name type="scientific">Mesorhizobium shonense</name>
    <dbReference type="NCBI Taxonomy" id="1209948"/>
    <lineage>
        <taxon>Bacteria</taxon>
        <taxon>Pseudomonadati</taxon>
        <taxon>Pseudomonadota</taxon>
        <taxon>Alphaproteobacteria</taxon>
        <taxon>Hyphomicrobiales</taxon>
        <taxon>Phyllobacteriaceae</taxon>
        <taxon>Mesorhizobium</taxon>
    </lineage>
</organism>
<dbReference type="PANTHER" id="PTHR30614:SF41">
    <property type="entry name" value="INNER MEMBRANE AMINO-ACID ABC TRANSPORTER PERMEASE PROTEIN YHDY"/>
    <property type="match status" value="1"/>
</dbReference>
<dbReference type="Gene3D" id="1.10.3720.10">
    <property type="entry name" value="MetI-like"/>
    <property type="match status" value="1"/>
</dbReference>
<feature type="transmembrane region" description="Helical" evidence="8">
    <location>
        <begin position="165"/>
        <end position="188"/>
    </location>
</feature>
<proteinExistence type="inferred from homology"/>
<evidence type="ECO:0000313" key="11">
    <source>
        <dbReference type="EMBL" id="MET3595231.1"/>
    </source>
</evidence>
<sequence>MSATFVADPSVVPAQKRRPPEAPSALSVIGRELFGTLPRAIGTAIFAVPIAYLAWRVLDWAVLGTVWRADGVEQCKIAAGACWSVIAARFRIILFGLYPYEDQWRSVLASLVIVVVAFLSCLPAFWTARRIIVCWAVGFAAYLVLMYGGILGLDKVTTDRWGGLSLTLFVFAAQTVIGMPLAILLMIARRSQIFVIAKLSAGLIDLLRAIPLLAILFTAAVVAPLALPEMLQGDKLTRVVIGYALFFAAYQAEIIRGGMQGVSEGQAEAARVLGLGKWQTLFYISLPQAFHKALPATVSQFAIAFKETSIITIVGFFDILASGHAAYGADEWYPYFREVYIFIGMIYFVTVFSLSRYGAFLERRTKNARA</sequence>
<dbReference type="CDD" id="cd06261">
    <property type="entry name" value="TM_PBP2"/>
    <property type="match status" value="1"/>
</dbReference>
<evidence type="ECO:0000256" key="7">
    <source>
        <dbReference type="ARBA" id="ARBA00023136"/>
    </source>
</evidence>
<keyword evidence="3 8" id="KW-0813">Transport</keyword>